<feature type="chain" id="PRO_5012689591" evidence="1">
    <location>
        <begin position="30"/>
        <end position="190"/>
    </location>
</feature>
<protein>
    <submittedName>
        <fullName evidence="2">Uncharacterized protein</fullName>
    </submittedName>
</protein>
<gene>
    <name evidence="2" type="ORF">BE221DRAFT_166016</name>
</gene>
<organism evidence="2">
    <name type="scientific">Ostreococcus tauri</name>
    <name type="common">Marine green alga</name>
    <dbReference type="NCBI Taxonomy" id="70448"/>
    <lineage>
        <taxon>Eukaryota</taxon>
        <taxon>Viridiplantae</taxon>
        <taxon>Chlorophyta</taxon>
        <taxon>Mamiellophyceae</taxon>
        <taxon>Mamiellales</taxon>
        <taxon>Bathycoccaceae</taxon>
        <taxon>Ostreococcus</taxon>
    </lineage>
</organism>
<feature type="signal peptide" evidence="1">
    <location>
        <begin position="1"/>
        <end position="29"/>
    </location>
</feature>
<evidence type="ECO:0000256" key="1">
    <source>
        <dbReference type="SAM" id="SignalP"/>
    </source>
</evidence>
<dbReference type="Proteomes" id="UP000195557">
    <property type="component" value="Unassembled WGS sequence"/>
</dbReference>
<dbReference type="EMBL" id="KZ155771">
    <property type="protein sequence ID" value="OUS49693.1"/>
    <property type="molecule type" value="Genomic_DNA"/>
</dbReference>
<evidence type="ECO:0000313" key="2">
    <source>
        <dbReference type="EMBL" id="OUS49693.1"/>
    </source>
</evidence>
<name>A0A1Y5INJ7_OSTTA</name>
<proteinExistence type="predicted"/>
<sequence length="190" mass="19860">MFPRVAPVVFARAFALCVLAGAPLFRTHAHVDAFVPVDGVAALVSMYRMGEFTRLSDGAVRALTILYAPARLVRAVLPGTTGDLFVDVSARAMRKAAQMHEAAGNSQTIDLSFGCALATVGAVKQLVLGDIGPFGLLAAIVVVYSTVMAEAGGCVWETAHVVGTSVFVASGLLSSRVVNKTPARERVKSD</sequence>
<dbReference type="AlphaFoldDB" id="A0A1Y5INJ7"/>
<reference evidence="2" key="1">
    <citation type="submission" date="2017-04" db="EMBL/GenBank/DDBJ databases">
        <title>Population genomics of picophytoplankton unveils novel chromosome hypervariability.</title>
        <authorList>
            <consortium name="DOE Joint Genome Institute"/>
            <person name="Blanc-Mathieu R."/>
            <person name="Krasovec M."/>
            <person name="Hebrard M."/>
            <person name="Yau S."/>
            <person name="Desgranges E."/>
            <person name="Martin J."/>
            <person name="Schackwitz W."/>
            <person name="Kuo A."/>
            <person name="Salin G."/>
            <person name="Donnadieu C."/>
            <person name="Desdevises Y."/>
            <person name="Sanchez-Ferandin S."/>
            <person name="Moreau H."/>
            <person name="Rivals E."/>
            <person name="Grigoriev I.V."/>
            <person name="Grimsley N."/>
            <person name="Eyre-Walker A."/>
            <person name="Piganeau G."/>
        </authorList>
    </citation>
    <scope>NUCLEOTIDE SEQUENCE [LARGE SCALE GENOMIC DNA]</scope>
    <source>
        <strain evidence="2">RCC 1115</strain>
    </source>
</reference>
<accession>A0A1Y5INJ7</accession>
<keyword evidence="1" id="KW-0732">Signal</keyword>